<name>A0A250VNT9_STROL</name>
<feature type="region of interest" description="Disordered" evidence="1">
    <location>
        <begin position="1"/>
        <end position="24"/>
    </location>
</feature>
<dbReference type="STRING" id="1963.AQJ27_30375"/>
<dbReference type="AlphaFoldDB" id="A0A250VNT9"/>
<gene>
    <name evidence="3" type="ORF">SO3561_07307</name>
</gene>
<keyword evidence="4" id="KW-1185">Reference proteome</keyword>
<proteinExistence type="predicted"/>
<evidence type="ECO:0000256" key="2">
    <source>
        <dbReference type="SAM" id="Phobius"/>
    </source>
</evidence>
<evidence type="ECO:0000313" key="3">
    <source>
        <dbReference type="EMBL" id="GAX55746.1"/>
    </source>
</evidence>
<organism evidence="3 4">
    <name type="scientific">Streptomyces olivochromogenes</name>
    <dbReference type="NCBI Taxonomy" id="1963"/>
    <lineage>
        <taxon>Bacteria</taxon>
        <taxon>Bacillati</taxon>
        <taxon>Actinomycetota</taxon>
        <taxon>Actinomycetes</taxon>
        <taxon>Kitasatosporales</taxon>
        <taxon>Streptomycetaceae</taxon>
        <taxon>Streptomyces</taxon>
    </lineage>
</organism>
<sequence>MPKRRARTVPKRRGEDGTQPLPDTRTACYRQFTHGRLMFEEVTRHHVPEPATGEAAARRVLRLIAGFVGLAAFLLVPARP</sequence>
<accession>A0A250VNT9</accession>
<keyword evidence="2" id="KW-0472">Membrane</keyword>
<protein>
    <submittedName>
        <fullName evidence="3">Uncharacterized protein</fullName>
    </submittedName>
</protein>
<keyword evidence="2" id="KW-0812">Transmembrane</keyword>
<dbReference type="EMBL" id="BDQI01000021">
    <property type="protein sequence ID" value="GAX55746.1"/>
    <property type="molecule type" value="Genomic_DNA"/>
</dbReference>
<feature type="transmembrane region" description="Helical" evidence="2">
    <location>
        <begin position="60"/>
        <end position="78"/>
    </location>
</feature>
<keyword evidence="2" id="KW-1133">Transmembrane helix</keyword>
<evidence type="ECO:0000313" key="4">
    <source>
        <dbReference type="Proteomes" id="UP000217446"/>
    </source>
</evidence>
<reference evidence="4" key="1">
    <citation type="submission" date="2017-05" db="EMBL/GenBank/DDBJ databases">
        <title>Streptomyces olivochromogenes NBRC 3561 whole genome shotgun sequence.</title>
        <authorList>
            <person name="Dohra H."/>
            <person name="Kodani S."/>
        </authorList>
    </citation>
    <scope>NUCLEOTIDE SEQUENCE [LARGE SCALE GENOMIC DNA]</scope>
    <source>
        <strain evidence="4">NBRC 3561</strain>
    </source>
</reference>
<evidence type="ECO:0000256" key="1">
    <source>
        <dbReference type="SAM" id="MobiDB-lite"/>
    </source>
</evidence>
<comment type="caution">
    <text evidence="3">The sequence shown here is derived from an EMBL/GenBank/DDBJ whole genome shotgun (WGS) entry which is preliminary data.</text>
</comment>
<feature type="compositionally biased region" description="Basic residues" evidence="1">
    <location>
        <begin position="1"/>
        <end position="11"/>
    </location>
</feature>
<dbReference type="Proteomes" id="UP000217446">
    <property type="component" value="Unassembled WGS sequence"/>
</dbReference>